<evidence type="ECO:0000256" key="1">
    <source>
        <dbReference type="ARBA" id="ARBA00006479"/>
    </source>
</evidence>
<comment type="caution">
    <text evidence="2">The sequence shown here is derived from an EMBL/GenBank/DDBJ whole genome shotgun (WGS) entry which is preliminary data.</text>
</comment>
<dbReference type="EMBL" id="ASJR01000002">
    <property type="protein sequence ID" value="ERP39163.1"/>
    <property type="molecule type" value="Genomic_DNA"/>
</dbReference>
<dbReference type="OrthoDB" id="9810372at2"/>
<evidence type="ECO:0000313" key="3">
    <source>
        <dbReference type="Proteomes" id="UP000017148"/>
    </source>
</evidence>
<dbReference type="STRING" id="1313304.CALK_0333"/>
<keyword evidence="2" id="KW-0418">Kinase</keyword>
<dbReference type="PROSITE" id="PS01125">
    <property type="entry name" value="ROK"/>
    <property type="match status" value="1"/>
</dbReference>
<organism evidence="2 3">
    <name type="scientific">Chitinivibrio alkaliphilus ACht1</name>
    <dbReference type="NCBI Taxonomy" id="1313304"/>
    <lineage>
        <taxon>Bacteria</taxon>
        <taxon>Pseudomonadati</taxon>
        <taxon>Fibrobacterota</taxon>
        <taxon>Chitinivibrionia</taxon>
        <taxon>Chitinivibrionales</taxon>
        <taxon>Chitinivibrionaceae</taxon>
        <taxon>Chitinivibrio</taxon>
    </lineage>
</organism>
<evidence type="ECO:0000313" key="2">
    <source>
        <dbReference type="EMBL" id="ERP39163.1"/>
    </source>
</evidence>
<gene>
    <name evidence="2" type="ORF">CALK_0333</name>
</gene>
<dbReference type="GO" id="GO:0016301">
    <property type="term" value="F:kinase activity"/>
    <property type="evidence" value="ECO:0007669"/>
    <property type="project" value="UniProtKB-KW"/>
</dbReference>
<dbReference type="RefSeq" id="WP_022635876.1">
    <property type="nucleotide sequence ID" value="NZ_ASJR01000002.1"/>
</dbReference>
<keyword evidence="3" id="KW-1185">Reference proteome</keyword>
<dbReference type="InterPro" id="IPR049874">
    <property type="entry name" value="ROK_cs"/>
</dbReference>
<accession>U7DC58</accession>
<protein>
    <submittedName>
        <fullName evidence="2">Glucokinase</fullName>
    </submittedName>
</protein>
<reference evidence="2 3" key="1">
    <citation type="journal article" date="2013" name="Environ. Microbiol.">
        <title>Genome analysis of Chitinivibrio alkaliphilus gen. nov., sp. nov., a novel extremely haloalkaliphilic anaerobic chitinolytic bacterium from the candidate phylum Termite Group 3.</title>
        <authorList>
            <person name="Sorokin D.Y."/>
            <person name="Gumerov V.M."/>
            <person name="Rakitin A.L."/>
            <person name="Beletsky A.V."/>
            <person name="Damste J.S."/>
            <person name="Muyzer G."/>
            <person name="Mardanov A.V."/>
            <person name="Ravin N.V."/>
        </authorList>
    </citation>
    <scope>NUCLEOTIDE SEQUENCE [LARGE SCALE GENOMIC DNA]</scope>
    <source>
        <strain evidence="2 3">ACht1</strain>
    </source>
</reference>
<dbReference type="Proteomes" id="UP000017148">
    <property type="component" value="Unassembled WGS sequence"/>
</dbReference>
<dbReference type="PANTHER" id="PTHR18964:SF149">
    <property type="entry name" value="BIFUNCTIONAL UDP-N-ACETYLGLUCOSAMINE 2-EPIMERASE_N-ACETYLMANNOSAMINE KINASE"/>
    <property type="match status" value="1"/>
</dbReference>
<dbReference type="SUPFAM" id="SSF53067">
    <property type="entry name" value="Actin-like ATPase domain"/>
    <property type="match status" value="1"/>
</dbReference>
<sequence>MKFALGIDIGGTNTVIGLVEYGGIVRDVRSIPTCGYASFAEYLENVRREAVALQQAHPRLEIVGVGIGAPDANHYTGVVESASNLEWECPVDLRQGFADALGYPVVVTNDANASAYGEMMYGAAKGVKNFVQITLGTGLGSGVIINGQILTGKTGFAGELGHSNLITGGRDCGCGRKGCVETYVSATGICRTVFELLSLRRGESSLRNISAEKLTAKDVYTAAVSGDPIALEAFDKTGDWLAQAMADVVVFLSPEMIVFFGGLTHSGEYLMAPFRKYYARYCMKNFHDTVVFTNSELKESDAAVLGAAGLVWNMILSS</sequence>
<dbReference type="PANTHER" id="PTHR18964">
    <property type="entry name" value="ROK (REPRESSOR, ORF, KINASE) FAMILY"/>
    <property type="match status" value="1"/>
</dbReference>
<dbReference type="eggNOG" id="COG1940">
    <property type="taxonomic scope" value="Bacteria"/>
</dbReference>
<keyword evidence="2" id="KW-0808">Transferase</keyword>
<dbReference type="InterPro" id="IPR043129">
    <property type="entry name" value="ATPase_NBD"/>
</dbReference>
<name>U7DC58_9BACT</name>
<dbReference type="Pfam" id="PF00480">
    <property type="entry name" value="ROK"/>
    <property type="match status" value="1"/>
</dbReference>
<dbReference type="AlphaFoldDB" id="U7DC58"/>
<dbReference type="InterPro" id="IPR000600">
    <property type="entry name" value="ROK"/>
</dbReference>
<proteinExistence type="inferred from homology"/>
<comment type="similarity">
    <text evidence="1">Belongs to the ROK (NagC/XylR) family.</text>
</comment>
<dbReference type="Gene3D" id="3.30.420.40">
    <property type="match status" value="2"/>
</dbReference>